<proteinExistence type="predicted"/>
<dbReference type="AlphaFoldDB" id="A0A6A6YEX6"/>
<feature type="region of interest" description="Disordered" evidence="1">
    <location>
        <begin position="1"/>
        <end position="64"/>
    </location>
</feature>
<feature type="compositionally biased region" description="Polar residues" evidence="1">
    <location>
        <begin position="312"/>
        <end position="323"/>
    </location>
</feature>
<dbReference type="EMBL" id="MU003705">
    <property type="protein sequence ID" value="KAF2807083.1"/>
    <property type="molecule type" value="Genomic_DNA"/>
</dbReference>
<evidence type="ECO:0000256" key="1">
    <source>
        <dbReference type="SAM" id="MobiDB-lite"/>
    </source>
</evidence>
<reference evidence="4" key="3">
    <citation type="submission" date="2025-04" db="UniProtKB">
        <authorList>
            <consortium name="RefSeq"/>
        </authorList>
    </citation>
    <scope>IDENTIFICATION</scope>
    <source>
        <strain evidence="4">CBS 304.34</strain>
    </source>
</reference>
<protein>
    <submittedName>
        <fullName evidence="2 4">Uncharacterized protein</fullName>
    </submittedName>
</protein>
<gene>
    <name evidence="2 4" type="ORF">BDZ99DRAFT_500377</name>
</gene>
<evidence type="ECO:0000313" key="3">
    <source>
        <dbReference type="Proteomes" id="UP000504636"/>
    </source>
</evidence>
<feature type="compositionally biased region" description="Basic and acidic residues" evidence="1">
    <location>
        <begin position="346"/>
        <end position="355"/>
    </location>
</feature>
<dbReference type="RefSeq" id="XP_033574047.1">
    <property type="nucleotide sequence ID" value="XM_033723716.1"/>
</dbReference>
<evidence type="ECO:0000313" key="2">
    <source>
        <dbReference type="EMBL" id="KAF2807083.1"/>
    </source>
</evidence>
<dbReference type="Proteomes" id="UP000504636">
    <property type="component" value="Unplaced"/>
</dbReference>
<dbReference type="GeneID" id="54464609"/>
<organism evidence="2">
    <name type="scientific">Mytilinidion resinicola</name>
    <dbReference type="NCBI Taxonomy" id="574789"/>
    <lineage>
        <taxon>Eukaryota</taxon>
        <taxon>Fungi</taxon>
        <taxon>Dikarya</taxon>
        <taxon>Ascomycota</taxon>
        <taxon>Pezizomycotina</taxon>
        <taxon>Dothideomycetes</taxon>
        <taxon>Pleosporomycetidae</taxon>
        <taxon>Mytilinidiales</taxon>
        <taxon>Mytilinidiaceae</taxon>
        <taxon>Mytilinidion</taxon>
    </lineage>
</organism>
<reference evidence="2 4" key="1">
    <citation type="journal article" date="2020" name="Stud. Mycol.">
        <title>101 Dothideomycetes genomes: a test case for predicting lifestyles and emergence of pathogens.</title>
        <authorList>
            <person name="Haridas S."/>
            <person name="Albert R."/>
            <person name="Binder M."/>
            <person name="Bloem J."/>
            <person name="Labutti K."/>
            <person name="Salamov A."/>
            <person name="Andreopoulos B."/>
            <person name="Baker S."/>
            <person name="Barry K."/>
            <person name="Bills G."/>
            <person name="Bluhm B."/>
            <person name="Cannon C."/>
            <person name="Castanera R."/>
            <person name="Culley D."/>
            <person name="Daum C."/>
            <person name="Ezra D."/>
            <person name="Gonzalez J."/>
            <person name="Henrissat B."/>
            <person name="Kuo A."/>
            <person name="Liang C."/>
            <person name="Lipzen A."/>
            <person name="Lutzoni F."/>
            <person name="Magnuson J."/>
            <person name="Mondo S."/>
            <person name="Nolan M."/>
            <person name="Ohm R."/>
            <person name="Pangilinan J."/>
            <person name="Park H.-J."/>
            <person name="Ramirez L."/>
            <person name="Alfaro M."/>
            <person name="Sun H."/>
            <person name="Tritt A."/>
            <person name="Yoshinaga Y."/>
            <person name="Zwiers L.-H."/>
            <person name="Turgeon B."/>
            <person name="Goodwin S."/>
            <person name="Spatafora J."/>
            <person name="Crous P."/>
            <person name="Grigoriev I."/>
        </authorList>
    </citation>
    <scope>NUCLEOTIDE SEQUENCE</scope>
    <source>
        <strain evidence="2 4">CBS 304.34</strain>
    </source>
</reference>
<keyword evidence="3" id="KW-1185">Reference proteome</keyword>
<reference evidence="4" key="2">
    <citation type="submission" date="2020-04" db="EMBL/GenBank/DDBJ databases">
        <authorList>
            <consortium name="NCBI Genome Project"/>
        </authorList>
    </citation>
    <scope>NUCLEOTIDE SEQUENCE</scope>
    <source>
        <strain evidence="4">CBS 304.34</strain>
    </source>
</reference>
<evidence type="ECO:0000313" key="4">
    <source>
        <dbReference type="RefSeq" id="XP_033574047.1"/>
    </source>
</evidence>
<accession>A0A6A6YEX6</accession>
<dbReference type="OrthoDB" id="10426745at2759"/>
<feature type="region of interest" description="Disordered" evidence="1">
    <location>
        <begin position="312"/>
        <end position="362"/>
    </location>
</feature>
<feature type="compositionally biased region" description="Basic and acidic residues" evidence="1">
    <location>
        <begin position="328"/>
        <end position="339"/>
    </location>
</feature>
<name>A0A6A6YEX6_9PEZI</name>
<sequence>MPLRSATQISGADPPSTPELQISPSRPPTPNAPRHGPNSQDWPTPEGLEDPRDLGSPIPTNTPRNEAAAIATDLNAENQTTTQIQVVEDPGNTITEALADFGILAQEEPPVEAEEIERRRLARRQQSLNTLLGDWGMQLTSMEDSYQDIGVKYHLTTDIARNKSLTREARDALSAAFSGQPRALMPLWDNHRRAVAHHNILRHALKEQVEDEGVYFARIANLMVRAEEELDTFHSHMQKVNGLVHRVEDVEIGLGTTGRYRRMYRANANARRLAGGYLADPRVHAWVRALPETPRQLALGLPLAQIIQGVFTSDETEQVSGSETSDDGSEHGSEHHPNDDSGDSSGQHHDDERGESGVSQSS</sequence>
<feature type="compositionally biased region" description="Polar residues" evidence="1">
    <location>
        <begin position="1"/>
        <end position="10"/>
    </location>
</feature>